<evidence type="ECO:0000256" key="9">
    <source>
        <dbReference type="ARBA" id="ARBA00023180"/>
    </source>
</evidence>
<keyword evidence="6" id="KW-0915">Sodium</keyword>
<evidence type="ECO:0000256" key="8">
    <source>
        <dbReference type="ARBA" id="ARBA00023136"/>
    </source>
</evidence>
<evidence type="ECO:0000256" key="3">
    <source>
        <dbReference type="ARBA" id="ARBA00022461"/>
    </source>
</evidence>
<keyword evidence="2 12" id="KW-0813">Transport</keyword>
<dbReference type="Gene3D" id="2.60.470.10">
    <property type="entry name" value="Acid-sensing ion channels like domains"/>
    <property type="match status" value="1"/>
</dbReference>
<keyword evidence="15" id="KW-1185">Reference proteome</keyword>
<feature type="transmembrane region" description="Helical" evidence="13">
    <location>
        <begin position="95"/>
        <end position="116"/>
    </location>
</feature>
<dbReference type="PRINTS" id="PR01078">
    <property type="entry name" value="AMINACHANNEL"/>
</dbReference>
<dbReference type="Gene3D" id="1.10.287.770">
    <property type="entry name" value="YojJ-like"/>
    <property type="match status" value="1"/>
</dbReference>
<evidence type="ECO:0000256" key="7">
    <source>
        <dbReference type="ARBA" id="ARBA00023065"/>
    </source>
</evidence>
<keyword evidence="11 12" id="KW-0407">Ion channel</keyword>
<feature type="transmembrane region" description="Helical" evidence="13">
    <location>
        <begin position="543"/>
        <end position="568"/>
    </location>
</feature>
<evidence type="ECO:0000256" key="2">
    <source>
        <dbReference type="ARBA" id="ARBA00022448"/>
    </source>
</evidence>
<dbReference type="PANTHER" id="PTHR11690">
    <property type="entry name" value="AMILORIDE-SENSITIVE SODIUM CHANNEL-RELATED"/>
    <property type="match status" value="1"/>
</dbReference>
<evidence type="ECO:0000256" key="1">
    <source>
        <dbReference type="ARBA" id="ARBA00004141"/>
    </source>
</evidence>
<evidence type="ECO:0000256" key="13">
    <source>
        <dbReference type="SAM" id="Phobius"/>
    </source>
</evidence>
<dbReference type="GO" id="GO:0005886">
    <property type="term" value="C:plasma membrane"/>
    <property type="evidence" value="ECO:0007669"/>
    <property type="project" value="TreeGrafter"/>
</dbReference>
<evidence type="ECO:0000256" key="10">
    <source>
        <dbReference type="ARBA" id="ARBA00023201"/>
    </source>
</evidence>
<protein>
    <submittedName>
        <fullName evidence="14">Uncharacterized protein</fullName>
    </submittedName>
</protein>
<dbReference type="InterPro" id="IPR001873">
    <property type="entry name" value="ENaC"/>
</dbReference>
<accession>A0A8B6C614</accession>
<keyword evidence="4 12" id="KW-0812">Transmembrane</keyword>
<keyword evidence="7 12" id="KW-0406">Ion transport</keyword>
<name>A0A8B6C614_MYTGA</name>
<gene>
    <name evidence="14" type="ORF">MGAL_10B019150</name>
</gene>
<dbReference type="Proteomes" id="UP000596742">
    <property type="component" value="Unassembled WGS sequence"/>
</dbReference>
<evidence type="ECO:0000256" key="4">
    <source>
        <dbReference type="ARBA" id="ARBA00022692"/>
    </source>
</evidence>
<reference evidence="14" key="1">
    <citation type="submission" date="2018-11" db="EMBL/GenBank/DDBJ databases">
        <authorList>
            <person name="Alioto T."/>
            <person name="Alioto T."/>
        </authorList>
    </citation>
    <scope>NUCLEOTIDE SEQUENCE</scope>
</reference>
<keyword evidence="3 12" id="KW-0894">Sodium channel</keyword>
<evidence type="ECO:0000313" key="14">
    <source>
        <dbReference type="EMBL" id="VDH99839.1"/>
    </source>
</evidence>
<comment type="subcellular location">
    <subcellularLocation>
        <location evidence="1">Membrane</location>
        <topology evidence="1">Multi-pass membrane protein</topology>
    </subcellularLocation>
</comment>
<comment type="similarity">
    <text evidence="12">Belongs to the amiloride-sensitive sodium channel (TC 1.A.6) family.</text>
</comment>
<proteinExistence type="inferred from homology"/>
<evidence type="ECO:0000313" key="15">
    <source>
        <dbReference type="Proteomes" id="UP000596742"/>
    </source>
</evidence>
<dbReference type="OrthoDB" id="6021021at2759"/>
<dbReference type="PANTHER" id="PTHR11690:SF248">
    <property type="entry name" value="PICKPOCKET 17, ISOFORM A"/>
    <property type="match status" value="1"/>
</dbReference>
<evidence type="ECO:0000256" key="12">
    <source>
        <dbReference type="RuleBase" id="RU000679"/>
    </source>
</evidence>
<dbReference type="GO" id="GO:0015280">
    <property type="term" value="F:ligand-gated sodium channel activity"/>
    <property type="evidence" value="ECO:0007669"/>
    <property type="project" value="TreeGrafter"/>
</dbReference>
<dbReference type="EMBL" id="UYJE01001183">
    <property type="protein sequence ID" value="VDH99839.1"/>
    <property type="molecule type" value="Genomic_DNA"/>
</dbReference>
<comment type="caution">
    <text evidence="14">The sequence shown here is derived from an EMBL/GenBank/DDBJ whole genome shotgun (WGS) entry which is preliminary data.</text>
</comment>
<keyword evidence="5 13" id="KW-1133">Transmembrane helix</keyword>
<dbReference type="AlphaFoldDB" id="A0A8B6C614"/>
<keyword evidence="10 12" id="KW-0739">Sodium transport</keyword>
<evidence type="ECO:0000256" key="6">
    <source>
        <dbReference type="ARBA" id="ARBA00023053"/>
    </source>
</evidence>
<dbReference type="FunFam" id="1.10.287.770:FF:000001">
    <property type="entry name" value="Acid-sensing ion channel subunit 1"/>
    <property type="match status" value="1"/>
</dbReference>
<evidence type="ECO:0000256" key="11">
    <source>
        <dbReference type="ARBA" id="ARBA00023303"/>
    </source>
</evidence>
<evidence type="ECO:0000256" key="5">
    <source>
        <dbReference type="ARBA" id="ARBA00022989"/>
    </source>
</evidence>
<keyword evidence="9" id="KW-0325">Glycoprotein</keyword>
<sequence length="598" mass="68533">MSSKKSKVKKINVSKMRIRTNSSNKPPSPVVDKVNPIPTIAFVSKSKNKFRAMLEEQIEKDRSLTVKERFDIFISETSFTALTKICKAGNIFKQIVWLILVLAMLSWLCIQCFWLFEKYLSYPYEVKIELKSSQKMEFPSVTVCNRNPIRRSRFENSPFNAPEFKGLFEVWQNSQLYDKAVKSMKNQTKERYDGDGGSSEEDTYVMSQMKNNSINVWSALSDPVTAAAFYKTEDQEMVATFGYATIAANMDQSELKSYGHQIEDFLVSCRFRGMPCSPQNFTFVPNVKYGNCFTFNAFNNSQDPLYSTYSGPLMGLSLELNVQQYEYMPALAQDAAVRVLVHTRGTFPALEDDGFSIPVGFMTSVGLKVTEITRLTPPHASCATEGTIENLYQTRYGVIYEKSTCTKTCQQNIWKEKCGCVVPLYEKPENSSVCDCMNHEEQACLWEKMDQMQECELMCPNPCIEKKFEPLISMGTWPSKHYEDYLDYKIQHSSLDFMGDDKIDSDDNLAKVEVYFREMMYETIEQQKAYESQNLISDVGGQLGLWLGLSAVTIGEMFEFIMAIFKAVTAKAVRRRNRETAVESLEDCHRRLSLQEFK</sequence>
<keyword evidence="8 13" id="KW-0472">Membrane</keyword>
<organism evidence="14 15">
    <name type="scientific">Mytilus galloprovincialis</name>
    <name type="common">Mediterranean mussel</name>
    <dbReference type="NCBI Taxonomy" id="29158"/>
    <lineage>
        <taxon>Eukaryota</taxon>
        <taxon>Metazoa</taxon>
        <taxon>Spiralia</taxon>
        <taxon>Lophotrochozoa</taxon>
        <taxon>Mollusca</taxon>
        <taxon>Bivalvia</taxon>
        <taxon>Autobranchia</taxon>
        <taxon>Pteriomorphia</taxon>
        <taxon>Mytilida</taxon>
        <taxon>Mytiloidea</taxon>
        <taxon>Mytilidae</taxon>
        <taxon>Mytilinae</taxon>
        <taxon>Mytilus</taxon>
    </lineage>
</organism>
<dbReference type="Pfam" id="PF00858">
    <property type="entry name" value="ASC"/>
    <property type="match status" value="1"/>
</dbReference>